<keyword evidence="5" id="KW-0560">Oxidoreductase</keyword>
<dbReference type="InterPro" id="IPR050346">
    <property type="entry name" value="FMO-like"/>
</dbReference>
<dbReference type="SUPFAM" id="SSF51905">
    <property type="entry name" value="FAD/NAD(P)-binding domain"/>
    <property type="match status" value="2"/>
</dbReference>
<dbReference type="PANTHER" id="PTHR23023">
    <property type="entry name" value="DIMETHYLANILINE MONOOXYGENASE"/>
    <property type="match status" value="1"/>
</dbReference>
<evidence type="ECO:0000256" key="4">
    <source>
        <dbReference type="ARBA" id="ARBA00022857"/>
    </source>
</evidence>
<dbReference type="EMBL" id="JAVDPF010000032">
    <property type="protein sequence ID" value="KAL1870030.1"/>
    <property type="molecule type" value="Genomic_DNA"/>
</dbReference>
<reference evidence="6 7" key="1">
    <citation type="journal article" date="2024" name="IMA Fungus">
        <title>IMA Genome - F19 : A genome assembly and annotation guide to empower mycologists, including annotated draft genome sequences of Ceratocystis pirilliformis, Diaporthe australafricana, Fusarium ophioides, Paecilomyces lecythidis, and Sporothrix stenoceras.</title>
        <authorList>
            <person name="Aylward J."/>
            <person name="Wilson A.M."/>
            <person name="Visagie C.M."/>
            <person name="Spraker J."/>
            <person name="Barnes I."/>
            <person name="Buitendag C."/>
            <person name="Ceriani C."/>
            <person name="Del Mar Angel L."/>
            <person name="du Plessis D."/>
            <person name="Fuchs T."/>
            <person name="Gasser K."/>
            <person name="Kramer D."/>
            <person name="Li W."/>
            <person name="Munsamy K."/>
            <person name="Piso A."/>
            <person name="Price J.L."/>
            <person name="Sonnekus B."/>
            <person name="Thomas C."/>
            <person name="van der Nest A."/>
            <person name="van Dijk A."/>
            <person name="van Heerden A."/>
            <person name="van Vuuren N."/>
            <person name="Yilmaz N."/>
            <person name="Duong T.A."/>
            <person name="van der Merwe N.A."/>
            <person name="Wingfield M.J."/>
            <person name="Wingfield B.D."/>
        </authorList>
    </citation>
    <scope>NUCLEOTIDE SEQUENCE [LARGE SCALE GENOMIC DNA]</scope>
    <source>
        <strain evidence="6 7">CMW 18167</strain>
    </source>
</reference>
<comment type="caution">
    <text evidence="6">The sequence shown here is derived from an EMBL/GenBank/DDBJ whole genome shotgun (WGS) entry which is preliminary data.</text>
</comment>
<evidence type="ECO:0008006" key="8">
    <source>
        <dbReference type="Google" id="ProtNLM"/>
    </source>
</evidence>
<dbReference type="PIRSF" id="PIRSF000332">
    <property type="entry name" value="FMO"/>
    <property type="match status" value="1"/>
</dbReference>
<dbReference type="InterPro" id="IPR000960">
    <property type="entry name" value="Flavin_mOase"/>
</dbReference>
<evidence type="ECO:0000256" key="1">
    <source>
        <dbReference type="ARBA" id="ARBA00009183"/>
    </source>
</evidence>
<evidence type="ECO:0000256" key="2">
    <source>
        <dbReference type="ARBA" id="ARBA00022630"/>
    </source>
</evidence>
<comment type="similarity">
    <text evidence="1">Belongs to the FMO family.</text>
</comment>
<evidence type="ECO:0000313" key="6">
    <source>
        <dbReference type="EMBL" id="KAL1870030.1"/>
    </source>
</evidence>
<keyword evidence="7" id="KW-1185">Reference proteome</keyword>
<dbReference type="InterPro" id="IPR020946">
    <property type="entry name" value="Flavin_mOase-like"/>
</dbReference>
<evidence type="ECO:0000313" key="7">
    <source>
        <dbReference type="Proteomes" id="UP001583193"/>
    </source>
</evidence>
<dbReference type="Gene3D" id="3.50.50.60">
    <property type="entry name" value="FAD/NAD(P)-binding domain"/>
    <property type="match status" value="2"/>
</dbReference>
<gene>
    <name evidence="6" type="ORF">Plec18167_007548</name>
</gene>
<keyword evidence="4" id="KW-0521">NADP</keyword>
<keyword evidence="3" id="KW-0274">FAD</keyword>
<proteinExistence type="inferred from homology"/>
<organism evidence="6 7">
    <name type="scientific">Paecilomyces lecythidis</name>
    <dbReference type="NCBI Taxonomy" id="3004212"/>
    <lineage>
        <taxon>Eukaryota</taxon>
        <taxon>Fungi</taxon>
        <taxon>Dikarya</taxon>
        <taxon>Ascomycota</taxon>
        <taxon>Pezizomycotina</taxon>
        <taxon>Eurotiomycetes</taxon>
        <taxon>Eurotiomycetidae</taxon>
        <taxon>Eurotiales</taxon>
        <taxon>Thermoascaceae</taxon>
        <taxon>Paecilomyces</taxon>
    </lineage>
</organism>
<name>A0ABR3X2X5_9EURO</name>
<evidence type="ECO:0000256" key="5">
    <source>
        <dbReference type="ARBA" id="ARBA00023002"/>
    </source>
</evidence>
<sequence length="480" mass="53969">MVKQVKSVAVIGAGPGGAIAVDALAQEKAFDVIRVFERREKAGGCWVYDEEEPPVLSDFDQLSNRTAGGAIEIPEKLPGYAPRSPSNRFTDTAVYPALETNVDAAAMSYSQEHIPEVRTKNSIDLHGPDTPFRHHTVIRQWVEDLLNRNGYQDLVEYDTTVEKAVKDPKSDKWVLTLRKAEKAGKEDYWWTEEFDALVVASGHYSVPYIPHIKGLKEFAEANPGSIEHTKGYRHPEKYTGKRVVTVGASVSAADTAVSIVDIVQPPVYAVVRGKYNVYFGDEAFKHPNIERKPTITHVSPDNRTVYFEDGTSVSNVDFIIFGTGFTWNLPFLPGIPTRNNRIPDLYLHIFHQRDPTLTFVGAVGAGLTFKVFEWQAVLAARVLAGKAQLPPLPEQQKWERDRIAEKGDGPAFTVIYPRFEEYFETVRTLAGNPKPGEPGRPLPEFDPRWVEIFNSGHERRKAMWRRKNEQARKKIAASKL</sequence>
<dbReference type="InterPro" id="IPR036188">
    <property type="entry name" value="FAD/NAD-bd_sf"/>
</dbReference>
<dbReference type="Pfam" id="PF00743">
    <property type="entry name" value="FMO-like"/>
    <property type="match status" value="2"/>
</dbReference>
<protein>
    <recommendedName>
        <fullName evidence="8">Thiol-specific monooxygenase</fullName>
    </recommendedName>
</protein>
<accession>A0ABR3X2X5</accession>
<evidence type="ECO:0000256" key="3">
    <source>
        <dbReference type="ARBA" id="ARBA00022827"/>
    </source>
</evidence>
<dbReference type="Proteomes" id="UP001583193">
    <property type="component" value="Unassembled WGS sequence"/>
</dbReference>
<keyword evidence="2" id="KW-0285">Flavoprotein</keyword>
<dbReference type="PRINTS" id="PR00419">
    <property type="entry name" value="ADXRDTASE"/>
</dbReference>